<feature type="transmembrane region" description="Helical" evidence="1">
    <location>
        <begin position="18"/>
        <end position="38"/>
    </location>
</feature>
<evidence type="ECO:0000259" key="2">
    <source>
        <dbReference type="Pfam" id="PF14341"/>
    </source>
</evidence>
<dbReference type="RefSeq" id="WP_261693304.1">
    <property type="nucleotide sequence ID" value="NZ_CP104694.1"/>
</dbReference>
<feature type="domain" description="Type 4 fimbrial biogenesis protein PilX N-terminal" evidence="2">
    <location>
        <begin position="16"/>
        <end position="65"/>
    </location>
</feature>
<organism evidence="3 4">
    <name type="scientific">Tahibacter amnicola</name>
    <dbReference type="NCBI Taxonomy" id="2976241"/>
    <lineage>
        <taxon>Bacteria</taxon>
        <taxon>Pseudomonadati</taxon>
        <taxon>Pseudomonadota</taxon>
        <taxon>Gammaproteobacteria</taxon>
        <taxon>Lysobacterales</taxon>
        <taxon>Rhodanobacteraceae</taxon>
        <taxon>Tahibacter</taxon>
    </lineage>
</organism>
<dbReference type="Proteomes" id="UP001064632">
    <property type="component" value="Chromosome"/>
</dbReference>
<protein>
    <submittedName>
        <fullName evidence="3">PilX N-terminal domain-containing pilus assembly protein</fullName>
    </submittedName>
</protein>
<keyword evidence="4" id="KW-1185">Reference proteome</keyword>
<evidence type="ECO:0000256" key="1">
    <source>
        <dbReference type="SAM" id="Phobius"/>
    </source>
</evidence>
<evidence type="ECO:0000313" key="4">
    <source>
        <dbReference type="Proteomes" id="UP001064632"/>
    </source>
</evidence>
<evidence type="ECO:0000313" key="3">
    <source>
        <dbReference type="EMBL" id="UXI66320.1"/>
    </source>
</evidence>
<accession>A0ABY6BAZ2</accession>
<gene>
    <name evidence="3" type="ORF">N4264_16355</name>
</gene>
<proteinExistence type="predicted"/>
<keyword evidence="1" id="KW-0472">Membrane</keyword>
<name>A0ABY6BAZ2_9GAMM</name>
<reference evidence="3" key="1">
    <citation type="submission" date="2022-09" db="EMBL/GenBank/DDBJ databases">
        <title>Tahibacter sp. nov., isolated from a fresh water.</title>
        <authorList>
            <person name="Baek J.H."/>
            <person name="Lee J.K."/>
            <person name="Kim J.M."/>
            <person name="Jeon C.O."/>
        </authorList>
    </citation>
    <scope>NUCLEOTIDE SEQUENCE</scope>
    <source>
        <strain evidence="3">W38</strain>
    </source>
</reference>
<dbReference type="EMBL" id="CP104694">
    <property type="protein sequence ID" value="UXI66320.1"/>
    <property type="molecule type" value="Genomic_DNA"/>
</dbReference>
<dbReference type="InterPro" id="IPR025746">
    <property type="entry name" value="PilX_N_dom"/>
</dbReference>
<keyword evidence="1" id="KW-0812">Transmembrane</keyword>
<sequence>MHSRHLAPIAPVRRQSGAVLFVSLMILILMMLLTLAAARMTAIQERLAGSFKNHHDAFESAELQLVSGEGVVVDPLRQPDVAFATIADDTTTPWYGWYAEGPETPVESVHRVRIGQSLKFGTDPLREPKFFVVSAGAPGKDTTATAAVQSTYVY</sequence>
<dbReference type="Pfam" id="PF14341">
    <property type="entry name" value="PilX_N"/>
    <property type="match status" value="1"/>
</dbReference>
<keyword evidence="1" id="KW-1133">Transmembrane helix</keyword>